<sequence>MIIVFIFTEANYSSTETWETTTIIIQDPKITKKINLIALRIKKKTSTVIINRVPNIVLGHRLLHRSCLFSLSFL</sequence>
<evidence type="ECO:0000313" key="2">
    <source>
        <dbReference type="WBParaSite" id="SMRG1_20920.1"/>
    </source>
</evidence>
<protein>
    <submittedName>
        <fullName evidence="2">Uncharacterized protein</fullName>
    </submittedName>
</protein>
<name>A0AA84ZA43_9TREM</name>
<organism evidence="1 2">
    <name type="scientific">Schistosoma margrebowiei</name>
    <dbReference type="NCBI Taxonomy" id="48269"/>
    <lineage>
        <taxon>Eukaryota</taxon>
        <taxon>Metazoa</taxon>
        <taxon>Spiralia</taxon>
        <taxon>Lophotrochozoa</taxon>
        <taxon>Platyhelminthes</taxon>
        <taxon>Trematoda</taxon>
        <taxon>Digenea</taxon>
        <taxon>Strigeidida</taxon>
        <taxon>Schistosomatoidea</taxon>
        <taxon>Schistosomatidae</taxon>
        <taxon>Schistosoma</taxon>
    </lineage>
</organism>
<reference evidence="2" key="1">
    <citation type="submission" date="2023-11" db="UniProtKB">
        <authorList>
            <consortium name="WormBaseParasite"/>
        </authorList>
    </citation>
    <scope>IDENTIFICATION</scope>
</reference>
<dbReference type="AlphaFoldDB" id="A0AA84ZA43"/>
<evidence type="ECO:0000313" key="1">
    <source>
        <dbReference type="Proteomes" id="UP000050790"/>
    </source>
</evidence>
<accession>A0AA84ZA43</accession>
<dbReference type="WBParaSite" id="SMRG1_20920.1">
    <property type="protein sequence ID" value="SMRG1_20920.1"/>
    <property type="gene ID" value="SMRG1_20920"/>
</dbReference>
<proteinExistence type="predicted"/>
<dbReference type="Proteomes" id="UP000050790">
    <property type="component" value="Unassembled WGS sequence"/>
</dbReference>